<feature type="domain" description="C2H2-type" evidence="10">
    <location>
        <begin position="6"/>
        <end position="35"/>
    </location>
</feature>
<keyword evidence="7" id="KW-0804">Transcription</keyword>
<evidence type="ECO:0000256" key="7">
    <source>
        <dbReference type="ARBA" id="ARBA00023163"/>
    </source>
</evidence>
<feature type="domain" description="C2H2-type" evidence="10">
    <location>
        <begin position="67"/>
        <end position="95"/>
    </location>
</feature>
<evidence type="ECO:0000256" key="4">
    <source>
        <dbReference type="ARBA" id="ARBA00022771"/>
    </source>
</evidence>
<accession>F4WH53</accession>
<evidence type="ECO:0000313" key="11">
    <source>
        <dbReference type="EMBL" id="EGI66532.1"/>
    </source>
</evidence>
<dbReference type="InParanoid" id="F4WH53"/>
<evidence type="ECO:0000256" key="1">
    <source>
        <dbReference type="ARBA" id="ARBA00004123"/>
    </source>
</evidence>
<gene>
    <name evidence="11" type="ORF">G5I_05007</name>
</gene>
<dbReference type="Proteomes" id="UP000007755">
    <property type="component" value="Unassembled WGS sequence"/>
</dbReference>
<dbReference type="InterPro" id="IPR036236">
    <property type="entry name" value="Znf_C2H2_sf"/>
</dbReference>
<dbReference type="Gene3D" id="3.30.160.60">
    <property type="entry name" value="Classic Zinc Finger"/>
    <property type="match status" value="1"/>
</dbReference>
<dbReference type="PANTHER" id="PTHR47772">
    <property type="entry name" value="ZINC FINGER PROTEIN 200"/>
    <property type="match status" value="1"/>
</dbReference>
<evidence type="ECO:0000256" key="6">
    <source>
        <dbReference type="ARBA" id="ARBA00023015"/>
    </source>
</evidence>
<keyword evidence="2" id="KW-0479">Metal-binding</keyword>
<keyword evidence="4 9" id="KW-0863">Zinc-finger</keyword>
<dbReference type="GO" id="GO:0008270">
    <property type="term" value="F:zinc ion binding"/>
    <property type="evidence" value="ECO:0007669"/>
    <property type="project" value="UniProtKB-KW"/>
</dbReference>
<protein>
    <submittedName>
        <fullName evidence="11">RE1-silencing transcription factor</fullName>
    </submittedName>
</protein>
<evidence type="ECO:0000256" key="5">
    <source>
        <dbReference type="ARBA" id="ARBA00022833"/>
    </source>
</evidence>
<sequence>MRSIKIPCPNPNCRSVFAWKKNLISHLRYQCGQQPRFKCPYCDYLCKIKTDVRYPWYSYCPWNVRPYQCLNCPNNYAKKSHLKRHVMSACNGKEPRYRCPYCMYISRYPSDTYKHVKRLHENQDVYAIDVLGTTNYYSKSTLTQDNKILQSKLDEWSQNIPSLT</sequence>
<evidence type="ECO:0000256" key="3">
    <source>
        <dbReference type="ARBA" id="ARBA00022737"/>
    </source>
</evidence>
<keyword evidence="3" id="KW-0677">Repeat</keyword>
<dbReference type="EMBL" id="GL888148">
    <property type="protein sequence ID" value="EGI66532.1"/>
    <property type="molecule type" value="Genomic_DNA"/>
</dbReference>
<organism evidence="12">
    <name type="scientific">Acromyrmex echinatior</name>
    <name type="common">Panamanian leafcutter ant</name>
    <name type="synonym">Acromyrmex octospinosus echinatior</name>
    <dbReference type="NCBI Taxonomy" id="103372"/>
    <lineage>
        <taxon>Eukaryota</taxon>
        <taxon>Metazoa</taxon>
        <taxon>Ecdysozoa</taxon>
        <taxon>Arthropoda</taxon>
        <taxon>Hexapoda</taxon>
        <taxon>Insecta</taxon>
        <taxon>Pterygota</taxon>
        <taxon>Neoptera</taxon>
        <taxon>Endopterygota</taxon>
        <taxon>Hymenoptera</taxon>
        <taxon>Apocrita</taxon>
        <taxon>Aculeata</taxon>
        <taxon>Formicoidea</taxon>
        <taxon>Formicidae</taxon>
        <taxon>Myrmicinae</taxon>
        <taxon>Acromyrmex</taxon>
    </lineage>
</organism>
<evidence type="ECO:0000256" key="8">
    <source>
        <dbReference type="ARBA" id="ARBA00023242"/>
    </source>
</evidence>
<dbReference type="InterPro" id="IPR013087">
    <property type="entry name" value="Znf_C2H2_type"/>
</dbReference>
<name>F4WH53_ACREC</name>
<dbReference type="PROSITE" id="PS50157">
    <property type="entry name" value="ZINC_FINGER_C2H2_2"/>
    <property type="match status" value="2"/>
</dbReference>
<reference evidence="11" key="1">
    <citation type="submission" date="2011-02" db="EMBL/GenBank/DDBJ databases">
        <title>The genome of the leaf-cutting ant Acromyrmex echinatior suggests key adaptations to social evolution and fungus farming.</title>
        <authorList>
            <person name="Nygaard S."/>
            <person name="Zhang G."/>
        </authorList>
    </citation>
    <scope>NUCLEOTIDE SEQUENCE</scope>
</reference>
<keyword evidence="12" id="KW-1185">Reference proteome</keyword>
<dbReference type="AlphaFoldDB" id="F4WH53"/>
<dbReference type="InterPro" id="IPR050636">
    <property type="entry name" value="C2H2-ZF_domain-containing"/>
</dbReference>
<dbReference type="PANTHER" id="PTHR47772:SF13">
    <property type="entry name" value="GASTRULA ZINC FINGER PROTEIN XLCGF49.1-LIKE-RELATED"/>
    <property type="match status" value="1"/>
</dbReference>
<keyword evidence="8" id="KW-0539">Nucleus</keyword>
<dbReference type="SUPFAM" id="SSF57667">
    <property type="entry name" value="beta-beta-alpha zinc fingers"/>
    <property type="match status" value="1"/>
</dbReference>
<proteinExistence type="predicted"/>
<evidence type="ECO:0000259" key="10">
    <source>
        <dbReference type="PROSITE" id="PS50157"/>
    </source>
</evidence>
<evidence type="ECO:0000313" key="12">
    <source>
        <dbReference type="Proteomes" id="UP000007755"/>
    </source>
</evidence>
<keyword evidence="5" id="KW-0862">Zinc</keyword>
<dbReference type="GO" id="GO:0005634">
    <property type="term" value="C:nucleus"/>
    <property type="evidence" value="ECO:0007669"/>
    <property type="project" value="UniProtKB-SubCell"/>
</dbReference>
<evidence type="ECO:0000256" key="9">
    <source>
        <dbReference type="PROSITE-ProRule" id="PRU00042"/>
    </source>
</evidence>
<evidence type="ECO:0000256" key="2">
    <source>
        <dbReference type="ARBA" id="ARBA00022723"/>
    </source>
</evidence>
<keyword evidence="6" id="KW-0805">Transcription regulation</keyword>
<comment type="subcellular location">
    <subcellularLocation>
        <location evidence="1">Nucleus</location>
    </subcellularLocation>
</comment>